<sequence>MRAMISEKVGGPESLVLKELPSAPVGKGQVRVEVHAAGVNFPDTLIIADKYQFKPPRPFAPGHEVGGVVAEIGEGVSAYKKGDRVIGMIGHGGYADEVVVDQGNLLPMPDNMSFEEGAAFTMTYGTSYYALKQRGDLKPGETLLVLGAAGGVGLTAVELGAVMGANVIAAVGSDEKMEICRKHGATMFVNYAKDKLRDKVKELTGGNGADVIYDPVGGDAFDESVRCIAWYGRLLVIGFASGRIPALPANLALLKSCDVRGVFYGAWRGREPAEARKNFDEMFAWFREGKLKPHISMRFPLEKAPEAMNALLSRKATGKVVITTR</sequence>
<dbReference type="InterPro" id="IPR013149">
    <property type="entry name" value="ADH-like_C"/>
</dbReference>
<evidence type="ECO:0000259" key="3">
    <source>
        <dbReference type="SMART" id="SM00829"/>
    </source>
</evidence>
<dbReference type="RefSeq" id="WP_147849370.1">
    <property type="nucleotide sequence ID" value="NZ_VDUZ01000029.1"/>
</dbReference>
<accession>A0A5C8PGJ1</accession>
<keyword evidence="5" id="KW-1185">Reference proteome</keyword>
<keyword evidence="1" id="KW-0560">Oxidoreductase</keyword>
<dbReference type="PANTHER" id="PTHR43677">
    <property type="entry name" value="SHORT-CHAIN DEHYDROGENASE/REDUCTASE"/>
    <property type="match status" value="1"/>
</dbReference>
<protein>
    <submittedName>
        <fullName evidence="4">NADPH:quinone oxidoreductase family protein</fullName>
    </submittedName>
</protein>
<dbReference type="CDD" id="cd08241">
    <property type="entry name" value="QOR1"/>
    <property type="match status" value="1"/>
</dbReference>
<dbReference type="Proteomes" id="UP000321638">
    <property type="component" value="Unassembled WGS sequence"/>
</dbReference>
<dbReference type="SUPFAM" id="SSF50129">
    <property type="entry name" value="GroES-like"/>
    <property type="match status" value="1"/>
</dbReference>
<dbReference type="OrthoDB" id="4190732at2"/>
<dbReference type="InterPro" id="IPR036291">
    <property type="entry name" value="NAD(P)-bd_dom_sf"/>
</dbReference>
<dbReference type="InterPro" id="IPR002328">
    <property type="entry name" value="ADH_Zn_CS"/>
</dbReference>
<dbReference type="InterPro" id="IPR020843">
    <property type="entry name" value="ER"/>
</dbReference>
<dbReference type="AlphaFoldDB" id="A0A5C8PGJ1"/>
<dbReference type="SMART" id="SM00829">
    <property type="entry name" value="PKS_ER"/>
    <property type="match status" value="1"/>
</dbReference>
<dbReference type="PROSITE" id="PS00059">
    <property type="entry name" value="ADH_ZINC"/>
    <property type="match status" value="1"/>
</dbReference>
<dbReference type="GO" id="GO:0016616">
    <property type="term" value="F:oxidoreductase activity, acting on the CH-OH group of donors, NAD or NADP as acceptor"/>
    <property type="evidence" value="ECO:0007669"/>
    <property type="project" value="UniProtKB-ARBA"/>
</dbReference>
<name>A0A5C8PGJ1_9HYPH</name>
<dbReference type="SUPFAM" id="SSF51735">
    <property type="entry name" value="NAD(P)-binding Rossmann-fold domains"/>
    <property type="match status" value="1"/>
</dbReference>
<feature type="domain" description="Enoyl reductase (ER)" evidence="3">
    <location>
        <begin position="10"/>
        <end position="322"/>
    </location>
</feature>
<dbReference type="Pfam" id="PF00107">
    <property type="entry name" value="ADH_zinc_N"/>
    <property type="match status" value="1"/>
</dbReference>
<evidence type="ECO:0000313" key="4">
    <source>
        <dbReference type="EMBL" id="TXL72901.1"/>
    </source>
</evidence>
<organism evidence="4 5">
    <name type="scientific">Vineibacter terrae</name>
    <dbReference type="NCBI Taxonomy" id="2586908"/>
    <lineage>
        <taxon>Bacteria</taxon>
        <taxon>Pseudomonadati</taxon>
        <taxon>Pseudomonadota</taxon>
        <taxon>Alphaproteobacteria</taxon>
        <taxon>Hyphomicrobiales</taxon>
        <taxon>Vineibacter</taxon>
    </lineage>
</organism>
<keyword evidence="2" id="KW-0479">Metal-binding</keyword>
<comment type="caution">
    <text evidence="4">The sequence shown here is derived from an EMBL/GenBank/DDBJ whole genome shotgun (WGS) entry which is preliminary data.</text>
</comment>
<evidence type="ECO:0000313" key="5">
    <source>
        <dbReference type="Proteomes" id="UP000321638"/>
    </source>
</evidence>
<dbReference type="InterPro" id="IPR013154">
    <property type="entry name" value="ADH-like_N"/>
</dbReference>
<dbReference type="InterPro" id="IPR051397">
    <property type="entry name" value="Zn-ADH-like_protein"/>
</dbReference>
<reference evidence="4 5" key="1">
    <citation type="submission" date="2019-06" db="EMBL/GenBank/DDBJ databases">
        <title>New taxonomy in bacterial strain CC-CFT640, isolated from vineyard.</title>
        <authorList>
            <person name="Lin S.-Y."/>
            <person name="Tsai C.-F."/>
            <person name="Young C.-C."/>
        </authorList>
    </citation>
    <scope>NUCLEOTIDE SEQUENCE [LARGE SCALE GENOMIC DNA]</scope>
    <source>
        <strain evidence="4 5">CC-CFT640</strain>
    </source>
</reference>
<dbReference type="PANTHER" id="PTHR43677:SF4">
    <property type="entry name" value="QUINONE OXIDOREDUCTASE-LIKE PROTEIN 2"/>
    <property type="match status" value="1"/>
</dbReference>
<keyword evidence="2" id="KW-0862">Zinc</keyword>
<dbReference type="Gene3D" id="3.90.180.10">
    <property type="entry name" value="Medium-chain alcohol dehydrogenases, catalytic domain"/>
    <property type="match status" value="1"/>
</dbReference>
<comment type="cofactor">
    <cofactor evidence="2">
        <name>Zn(2+)</name>
        <dbReference type="ChEBI" id="CHEBI:29105"/>
    </cofactor>
</comment>
<dbReference type="InterPro" id="IPR011032">
    <property type="entry name" value="GroES-like_sf"/>
</dbReference>
<evidence type="ECO:0000256" key="2">
    <source>
        <dbReference type="RuleBase" id="RU361277"/>
    </source>
</evidence>
<dbReference type="EMBL" id="VDUZ01000029">
    <property type="protein sequence ID" value="TXL72901.1"/>
    <property type="molecule type" value="Genomic_DNA"/>
</dbReference>
<evidence type="ECO:0000256" key="1">
    <source>
        <dbReference type="ARBA" id="ARBA00023002"/>
    </source>
</evidence>
<dbReference type="Gene3D" id="3.40.50.720">
    <property type="entry name" value="NAD(P)-binding Rossmann-like Domain"/>
    <property type="match status" value="1"/>
</dbReference>
<dbReference type="Pfam" id="PF08240">
    <property type="entry name" value="ADH_N"/>
    <property type="match status" value="1"/>
</dbReference>
<comment type="similarity">
    <text evidence="2">Belongs to the zinc-containing alcohol dehydrogenase family.</text>
</comment>
<dbReference type="GO" id="GO:0008270">
    <property type="term" value="F:zinc ion binding"/>
    <property type="evidence" value="ECO:0007669"/>
    <property type="project" value="InterPro"/>
</dbReference>
<gene>
    <name evidence="4" type="ORF">FHP25_23230</name>
</gene>
<proteinExistence type="inferred from homology"/>